<evidence type="ECO:0000259" key="10">
    <source>
        <dbReference type="Pfam" id="PF13393"/>
    </source>
</evidence>
<dbReference type="GO" id="GO:0016757">
    <property type="term" value="F:glycosyltransferase activity"/>
    <property type="evidence" value="ECO:0007669"/>
    <property type="project" value="UniProtKB-KW"/>
</dbReference>
<name>A0A510PFA2_MICAE</name>
<feature type="domain" description="Class II Histidinyl-tRNA synthetase (HisRS)-like catalytic core" evidence="10">
    <location>
        <begin position="28"/>
        <end position="339"/>
    </location>
</feature>
<sequence>MLIFNSKAVVERRGFRPKFSMIHQPPAGTRDLLPLEVTQKGWINDRLQSVFQRWGYQRIVTSTIEWLDTLTAGGTIDPSTVIQLHGDSQGLSGLRPELTASIARSAVTRMSGESYPQRLCYRANVFRRPSASYHGRQVEFYQAGVELLFSGGLLADAEILLLLADCFDSLAVPNWQIILGEAGLTRSLLSPFPGPLREQVKRCLALLDYVSLENLPYPNETLRQQARQLFHLRGNPEDVLAQVAVLAQEESAQKAVNNLKSLVELLNADRSEPFPLILDLSLIQTFDYYTGIVFKAVSDHQQNLSILGQGGRYDQLLGVFHPQGQSAPGIGFSLNIEELHESLLSGQTLPTQAPPLDWLLIPLGNNAQIATFSKARSLRTSDPNLRVAIDLGGRSEAQIRTYARDRMIKNLAWVQEDGSVSEESL</sequence>
<keyword evidence="8" id="KW-0028">Amino-acid biosynthesis</keyword>
<comment type="caution">
    <text evidence="11">The sequence shown here is derived from an EMBL/GenBank/DDBJ whole genome shotgun (WGS) entry which is preliminary data.</text>
</comment>
<evidence type="ECO:0000256" key="1">
    <source>
        <dbReference type="ARBA" id="ARBA00004496"/>
    </source>
</evidence>
<dbReference type="PIRSF" id="PIRSF001549">
    <property type="entry name" value="His-tRNA_synth"/>
    <property type="match status" value="1"/>
</dbReference>
<organism evidence="11 12">
    <name type="scientific">Microcystis aeruginosa 11-30S32</name>
    <dbReference type="NCBI Taxonomy" id="2358142"/>
    <lineage>
        <taxon>Bacteria</taxon>
        <taxon>Bacillati</taxon>
        <taxon>Cyanobacteriota</taxon>
        <taxon>Cyanophyceae</taxon>
        <taxon>Oscillatoriophycideae</taxon>
        <taxon>Chroococcales</taxon>
        <taxon>Microcystaceae</taxon>
        <taxon>Microcystis</taxon>
    </lineage>
</organism>
<dbReference type="GO" id="GO:0000105">
    <property type="term" value="P:L-histidine biosynthetic process"/>
    <property type="evidence" value="ECO:0007669"/>
    <property type="project" value="UniProtKB-UniRule"/>
</dbReference>
<evidence type="ECO:0000256" key="6">
    <source>
        <dbReference type="ARBA" id="ARBA00022490"/>
    </source>
</evidence>
<evidence type="ECO:0000256" key="7">
    <source>
        <dbReference type="ARBA" id="ARBA00025246"/>
    </source>
</evidence>
<dbReference type="AlphaFoldDB" id="A0A510PFA2"/>
<dbReference type="Pfam" id="PF13393">
    <property type="entry name" value="tRNA-synt_His"/>
    <property type="match status" value="1"/>
</dbReference>
<keyword evidence="11" id="KW-0808">Transferase</keyword>
<evidence type="ECO:0000256" key="2">
    <source>
        <dbReference type="ARBA" id="ARBA00004667"/>
    </source>
</evidence>
<evidence type="ECO:0000256" key="3">
    <source>
        <dbReference type="ARBA" id="ARBA00005539"/>
    </source>
</evidence>
<comment type="similarity">
    <text evidence="3 8">Belongs to the class-II aminoacyl-tRNA synthetase family. HisZ subfamily.</text>
</comment>
<dbReference type="GO" id="GO:0005737">
    <property type="term" value="C:cytoplasm"/>
    <property type="evidence" value="ECO:0007669"/>
    <property type="project" value="UniProtKB-SubCell"/>
</dbReference>
<dbReference type="UniPathway" id="UPA00031">
    <property type="reaction ID" value="UER00006"/>
</dbReference>
<dbReference type="NCBIfam" id="NF008940">
    <property type="entry name" value="PRK12292.2-3"/>
    <property type="match status" value="1"/>
</dbReference>
<evidence type="ECO:0000256" key="5">
    <source>
        <dbReference type="ARBA" id="ARBA00020397"/>
    </source>
</evidence>
<dbReference type="InterPro" id="IPR045864">
    <property type="entry name" value="aa-tRNA-synth_II/BPL/LPL"/>
</dbReference>
<dbReference type="NCBIfam" id="TIGR00443">
    <property type="entry name" value="hisZ_biosyn_reg"/>
    <property type="match status" value="1"/>
</dbReference>
<dbReference type="CDD" id="cd00773">
    <property type="entry name" value="HisRS-like_core"/>
    <property type="match status" value="1"/>
</dbReference>
<comment type="miscellaneous">
    <text evidence="8">This function is generally fulfilled by the C-terminal part of HisG, which is missing in some bacteria such as this one.</text>
</comment>
<feature type="binding site" evidence="9">
    <location>
        <begin position="288"/>
        <end position="289"/>
    </location>
    <ligand>
        <name>L-histidine</name>
        <dbReference type="ChEBI" id="CHEBI:57595"/>
    </ligand>
</feature>
<comment type="subcellular location">
    <subcellularLocation>
        <location evidence="1 8">Cytoplasm</location>
    </subcellularLocation>
</comment>
<evidence type="ECO:0000313" key="11">
    <source>
        <dbReference type="EMBL" id="GCA92452.1"/>
    </source>
</evidence>
<gene>
    <name evidence="8" type="primary">hisZ</name>
    <name evidence="11" type="ORF">MAE30S32_11040</name>
</gene>
<dbReference type="InterPro" id="IPR041715">
    <property type="entry name" value="HisRS-like_core"/>
</dbReference>
<evidence type="ECO:0000313" key="12">
    <source>
        <dbReference type="Proteomes" id="UP000321223"/>
    </source>
</evidence>
<evidence type="ECO:0000256" key="9">
    <source>
        <dbReference type="PIRSR" id="PIRSR001549-1"/>
    </source>
</evidence>
<protein>
    <recommendedName>
        <fullName evidence="5 8">ATP phosphoribosyltransferase regulatory subunit</fullName>
    </recommendedName>
</protein>
<dbReference type="InterPro" id="IPR004517">
    <property type="entry name" value="HisZ"/>
</dbReference>
<keyword evidence="11" id="KW-0328">Glycosyltransferase</keyword>
<feature type="binding site" evidence="9">
    <location>
        <begin position="97"/>
        <end position="99"/>
    </location>
    <ligand>
        <name>L-histidine</name>
        <dbReference type="ChEBI" id="CHEBI:57595"/>
    </ligand>
</feature>
<dbReference type="PANTHER" id="PTHR43707">
    <property type="entry name" value="HISTIDYL-TRNA SYNTHETASE"/>
    <property type="match status" value="1"/>
</dbReference>
<feature type="binding site" evidence="9">
    <location>
        <position position="127"/>
    </location>
    <ligand>
        <name>L-histidine</name>
        <dbReference type="ChEBI" id="CHEBI:57595"/>
    </ligand>
</feature>
<keyword evidence="6 8" id="KW-0963">Cytoplasm</keyword>
<feature type="binding site" evidence="9">
    <location>
        <position position="142"/>
    </location>
    <ligand>
        <name>L-histidine</name>
        <dbReference type="ChEBI" id="CHEBI:57595"/>
    </ligand>
</feature>
<dbReference type="GO" id="GO:0006427">
    <property type="term" value="P:histidyl-tRNA aminoacylation"/>
    <property type="evidence" value="ECO:0007669"/>
    <property type="project" value="TreeGrafter"/>
</dbReference>
<dbReference type="InterPro" id="IPR004516">
    <property type="entry name" value="HisRS/HisZ"/>
</dbReference>
<dbReference type="EMBL" id="BHVU01000043">
    <property type="protein sequence ID" value="GCA92452.1"/>
    <property type="molecule type" value="Genomic_DNA"/>
</dbReference>
<dbReference type="GO" id="GO:0004821">
    <property type="term" value="F:histidine-tRNA ligase activity"/>
    <property type="evidence" value="ECO:0007669"/>
    <property type="project" value="TreeGrafter"/>
</dbReference>
<reference evidence="11 12" key="1">
    <citation type="journal article" date="2019" name="Appl. Environ. Microbiol.">
        <title>Co-occurrence of broad and narrow host-range viruses infecting the toxic bloom-forming cyanobacterium Microcystis aeruginosa.</title>
        <authorList>
            <person name="Morimoto D."/>
            <person name="Tominaga K."/>
            <person name="Nishimura Y."/>
            <person name="Yoshida N."/>
            <person name="Kimura S."/>
            <person name="Sako Y."/>
            <person name="Yoshida T."/>
        </authorList>
    </citation>
    <scope>NUCLEOTIDE SEQUENCE [LARGE SCALE GENOMIC DNA]</scope>
    <source>
        <strain evidence="11 12">11-30S32</strain>
    </source>
</reference>
<dbReference type="SUPFAM" id="SSF55681">
    <property type="entry name" value="Class II aaRS and biotin synthetases"/>
    <property type="match status" value="1"/>
</dbReference>
<dbReference type="Proteomes" id="UP000321223">
    <property type="component" value="Unassembled WGS sequence"/>
</dbReference>
<dbReference type="PANTHER" id="PTHR43707:SF1">
    <property type="entry name" value="HISTIDINE--TRNA LIGASE, MITOCHONDRIAL-RELATED"/>
    <property type="match status" value="1"/>
</dbReference>
<accession>A0A510PFA2</accession>
<comment type="subunit">
    <text evidence="4 8">Heteromultimer composed of HisG and HisZ subunits.</text>
</comment>
<evidence type="ECO:0000256" key="8">
    <source>
        <dbReference type="HAMAP-Rule" id="MF_00125"/>
    </source>
</evidence>
<dbReference type="HAMAP" id="MF_00125">
    <property type="entry name" value="HisZ"/>
    <property type="match status" value="1"/>
</dbReference>
<dbReference type="Gene3D" id="3.30.930.10">
    <property type="entry name" value="Bira Bifunctional Protein, Domain 2"/>
    <property type="match status" value="1"/>
</dbReference>
<feature type="binding site" evidence="9">
    <location>
        <position position="146"/>
    </location>
    <ligand>
        <name>L-histidine</name>
        <dbReference type="ChEBI" id="CHEBI:57595"/>
    </ligand>
</feature>
<comment type="function">
    <text evidence="7 8">Required for the first step of histidine biosynthesis. May allow the feedback regulation of ATP phosphoribosyltransferase activity by histidine.</text>
</comment>
<proteinExistence type="inferred from homology"/>
<keyword evidence="8" id="KW-0368">Histidine biosynthesis</keyword>
<evidence type="ECO:0000256" key="4">
    <source>
        <dbReference type="ARBA" id="ARBA00011496"/>
    </source>
</evidence>
<comment type="pathway">
    <text evidence="2 8">Amino-acid biosynthesis; L-histidine biosynthesis; L-histidine from 5-phospho-alpha-D-ribose 1-diphosphate: step 1/9.</text>
</comment>